<dbReference type="SMART" id="SM00418">
    <property type="entry name" value="HTH_ARSR"/>
    <property type="match status" value="1"/>
</dbReference>
<feature type="domain" description="HTH arsR-type" evidence="4">
    <location>
        <begin position="16"/>
        <end position="110"/>
    </location>
</feature>
<dbReference type="STRING" id="400772.RR49_00245"/>
<dbReference type="SUPFAM" id="SSF46785">
    <property type="entry name" value="Winged helix' DNA-binding domain"/>
    <property type="match status" value="1"/>
</dbReference>
<dbReference type="AlphaFoldDB" id="A0A0F0M0S2"/>
<dbReference type="GO" id="GO:0003700">
    <property type="term" value="F:DNA-binding transcription factor activity"/>
    <property type="evidence" value="ECO:0007669"/>
    <property type="project" value="InterPro"/>
</dbReference>
<dbReference type="PRINTS" id="PR00778">
    <property type="entry name" value="HTHARSR"/>
</dbReference>
<name>A0A0F0M0S2_9MICO</name>
<dbReference type="Pfam" id="PF01022">
    <property type="entry name" value="HTH_5"/>
    <property type="match status" value="1"/>
</dbReference>
<keyword evidence="2" id="KW-0238">DNA-binding</keyword>
<evidence type="ECO:0000256" key="1">
    <source>
        <dbReference type="ARBA" id="ARBA00023015"/>
    </source>
</evidence>
<dbReference type="Gene3D" id="1.10.10.10">
    <property type="entry name" value="Winged helix-like DNA-binding domain superfamily/Winged helix DNA-binding domain"/>
    <property type="match status" value="1"/>
</dbReference>
<dbReference type="Proteomes" id="UP000257479">
    <property type="component" value="Unassembled WGS sequence"/>
</dbReference>
<organism evidence="6 7">
    <name type="scientific">Microbacterium ginsengisoli</name>
    <dbReference type="NCBI Taxonomy" id="400772"/>
    <lineage>
        <taxon>Bacteria</taxon>
        <taxon>Bacillati</taxon>
        <taxon>Actinomycetota</taxon>
        <taxon>Actinomycetes</taxon>
        <taxon>Micrococcales</taxon>
        <taxon>Microbacteriaceae</taxon>
        <taxon>Microbacterium</taxon>
    </lineage>
</organism>
<reference evidence="6 7" key="1">
    <citation type="submission" date="2015-02" db="EMBL/GenBank/DDBJ databases">
        <title>Draft genome sequences of ten Microbacterium spp. with emphasis on heavy metal contaminated environments.</title>
        <authorList>
            <person name="Corretto E."/>
        </authorList>
    </citation>
    <scope>NUCLEOTIDE SEQUENCE [LARGE SCALE GENOMIC DNA]</scope>
    <source>
        <strain evidence="6 7">DSM 18659</strain>
    </source>
</reference>
<dbReference type="InterPro" id="IPR001845">
    <property type="entry name" value="HTH_ArsR_DNA-bd_dom"/>
</dbReference>
<dbReference type="EMBL" id="DMNG01000152">
    <property type="protein sequence ID" value="HAN24692.1"/>
    <property type="molecule type" value="Genomic_DNA"/>
</dbReference>
<dbReference type="PROSITE" id="PS50987">
    <property type="entry name" value="HTH_ARSR_2"/>
    <property type="match status" value="1"/>
</dbReference>
<evidence type="ECO:0000259" key="4">
    <source>
        <dbReference type="PROSITE" id="PS50987"/>
    </source>
</evidence>
<keyword evidence="7" id="KW-1185">Reference proteome</keyword>
<dbReference type="CDD" id="cd00090">
    <property type="entry name" value="HTH_ARSR"/>
    <property type="match status" value="1"/>
</dbReference>
<proteinExistence type="predicted"/>
<reference evidence="5 8" key="2">
    <citation type="journal article" date="2018" name="Nat. Biotechnol.">
        <title>A standardized bacterial taxonomy based on genome phylogeny substantially revises the tree of life.</title>
        <authorList>
            <person name="Parks D.H."/>
            <person name="Chuvochina M."/>
            <person name="Waite D.W."/>
            <person name="Rinke C."/>
            <person name="Skarshewski A."/>
            <person name="Chaumeil P.A."/>
            <person name="Hugenholtz P."/>
        </authorList>
    </citation>
    <scope>NUCLEOTIDE SEQUENCE [LARGE SCALE GENOMIC DNA]</scope>
    <source>
        <strain evidence="5">UBA9152</strain>
    </source>
</reference>
<dbReference type="InterPro" id="IPR036388">
    <property type="entry name" value="WH-like_DNA-bd_sf"/>
</dbReference>
<evidence type="ECO:0000313" key="8">
    <source>
        <dbReference type="Proteomes" id="UP000257479"/>
    </source>
</evidence>
<dbReference type="EMBL" id="JYIY01000045">
    <property type="protein sequence ID" value="KJL42775.1"/>
    <property type="molecule type" value="Genomic_DNA"/>
</dbReference>
<evidence type="ECO:0000313" key="5">
    <source>
        <dbReference type="EMBL" id="HAN24692.1"/>
    </source>
</evidence>
<keyword evidence="3" id="KW-0804">Transcription</keyword>
<dbReference type="Proteomes" id="UP000033451">
    <property type="component" value="Unassembled WGS sequence"/>
</dbReference>
<dbReference type="PANTHER" id="PTHR43132">
    <property type="entry name" value="ARSENICAL RESISTANCE OPERON REPRESSOR ARSR-RELATED"/>
    <property type="match status" value="1"/>
</dbReference>
<dbReference type="PANTHER" id="PTHR43132:SF6">
    <property type="entry name" value="HTH-TYPE TRANSCRIPTIONAL REPRESSOR CZRA"/>
    <property type="match status" value="1"/>
</dbReference>
<dbReference type="NCBIfam" id="NF033788">
    <property type="entry name" value="HTH_metalloreg"/>
    <property type="match status" value="1"/>
</dbReference>
<accession>A0A0F0M0S2</accession>
<gene>
    <name evidence="6" type="primary">nmtR</name>
    <name evidence="5" type="ORF">DCP95_08990</name>
    <name evidence="6" type="ORF">RR49_00245</name>
</gene>
<sequence length="113" mass="12311">MVSMAGTETRREAGTLSVADAERLAEIMQALASPVRLRILSALSVQPSTVTDLSEQLHIGQTTTSNHLRLLRHLSLVLGTRDGRHIHYSLFDDHVSELLEEAIGHLEHLPGGG</sequence>
<evidence type="ECO:0000313" key="6">
    <source>
        <dbReference type="EMBL" id="KJL42775.1"/>
    </source>
</evidence>
<dbReference type="InterPro" id="IPR051011">
    <property type="entry name" value="Metal_resp_trans_reg"/>
</dbReference>
<keyword evidence="1" id="KW-0805">Transcription regulation</keyword>
<dbReference type="OrthoDB" id="3232131at2"/>
<evidence type="ECO:0000256" key="2">
    <source>
        <dbReference type="ARBA" id="ARBA00023125"/>
    </source>
</evidence>
<evidence type="ECO:0000313" key="7">
    <source>
        <dbReference type="Proteomes" id="UP000033451"/>
    </source>
</evidence>
<protein>
    <submittedName>
        <fullName evidence="5 6">Transcriptional regulator</fullName>
    </submittedName>
</protein>
<dbReference type="InterPro" id="IPR011991">
    <property type="entry name" value="ArsR-like_HTH"/>
</dbReference>
<comment type="caution">
    <text evidence="6">The sequence shown here is derived from an EMBL/GenBank/DDBJ whole genome shotgun (WGS) entry which is preliminary data.</text>
</comment>
<dbReference type="GO" id="GO:0003677">
    <property type="term" value="F:DNA binding"/>
    <property type="evidence" value="ECO:0007669"/>
    <property type="project" value="UniProtKB-KW"/>
</dbReference>
<evidence type="ECO:0000256" key="3">
    <source>
        <dbReference type="ARBA" id="ARBA00023163"/>
    </source>
</evidence>
<dbReference type="InterPro" id="IPR036390">
    <property type="entry name" value="WH_DNA-bd_sf"/>
</dbReference>
<dbReference type="PATRIC" id="fig|400772.4.peg.271"/>